<dbReference type="AlphaFoldDB" id="A0AA88XKU0"/>
<evidence type="ECO:0000313" key="1">
    <source>
        <dbReference type="EMBL" id="KAK3087265.1"/>
    </source>
</evidence>
<proteinExistence type="predicted"/>
<organism evidence="1 2">
    <name type="scientific">Pinctada imbricata</name>
    <name type="common">Atlantic pearl-oyster</name>
    <name type="synonym">Pinctada martensii</name>
    <dbReference type="NCBI Taxonomy" id="66713"/>
    <lineage>
        <taxon>Eukaryota</taxon>
        <taxon>Metazoa</taxon>
        <taxon>Spiralia</taxon>
        <taxon>Lophotrochozoa</taxon>
        <taxon>Mollusca</taxon>
        <taxon>Bivalvia</taxon>
        <taxon>Autobranchia</taxon>
        <taxon>Pteriomorphia</taxon>
        <taxon>Pterioida</taxon>
        <taxon>Pterioidea</taxon>
        <taxon>Pteriidae</taxon>
        <taxon>Pinctada</taxon>
    </lineage>
</organism>
<gene>
    <name evidence="1" type="ORF">FSP39_003822</name>
</gene>
<keyword evidence="2" id="KW-1185">Reference proteome</keyword>
<dbReference type="EMBL" id="VSWD01000011">
    <property type="protein sequence ID" value="KAK3087265.1"/>
    <property type="molecule type" value="Genomic_DNA"/>
</dbReference>
<dbReference type="Proteomes" id="UP001186944">
    <property type="component" value="Unassembled WGS sequence"/>
</dbReference>
<protein>
    <submittedName>
        <fullName evidence="1">Uncharacterized protein</fullName>
    </submittedName>
</protein>
<name>A0AA88XKU0_PINIB</name>
<sequence length="164" mass="18503">MQAKHQVYGISDIRQANPGVGLYSMGLIPSGQYEVTCVQQRAARIVTNNYRDQNPDCMTSMMKTLNWNTLQQRRQTSRLVMMFKIYYGLVDIDSTLYLTPGDSRTRGALKFQQSTATTDVNNNSYFPHTIRDWNGLSSSFRTATTIDAFRLLLGTTVVACPGQQ</sequence>
<comment type="caution">
    <text evidence="1">The sequence shown here is derived from an EMBL/GenBank/DDBJ whole genome shotgun (WGS) entry which is preliminary data.</text>
</comment>
<accession>A0AA88XKU0</accession>
<reference evidence="1" key="1">
    <citation type="submission" date="2019-08" db="EMBL/GenBank/DDBJ databases">
        <title>The improved chromosome-level genome for the pearl oyster Pinctada fucata martensii using PacBio sequencing and Hi-C.</title>
        <authorList>
            <person name="Zheng Z."/>
        </authorList>
    </citation>
    <scope>NUCLEOTIDE SEQUENCE</scope>
    <source>
        <strain evidence="1">ZZ-2019</strain>
        <tissue evidence="1">Adductor muscle</tissue>
    </source>
</reference>
<evidence type="ECO:0000313" key="2">
    <source>
        <dbReference type="Proteomes" id="UP001186944"/>
    </source>
</evidence>